<organism evidence="2 3">
    <name type="scientific">Candidatus Woesebacteria bacterium RIFCSPLOWO2_01_FULL_39_10b</name>
    <dbReference type="NCBI Taxonomy" id="1802517"/>
    <lineage>
        <taxon>Bacteria</taxon>
        <taxon>Candidatus Woeseibacteriota</taxon>
    </lineage>
</organism>
<keyword evidence="1" id="KW-0812">Transmembrane</keyword>
<sequence length="232" mass="26515">MKYLKITGLVAFLITLISLVIFVLSKKVLINEIICENQYGKCGNSLLNELKNAKGKNLFSSKSNLKEILSLYPSVKDYSIYFKYPSGLKVNLIERKAKFAIREKDGFYIIDREGVVIIREKTTSLPYLEFNNFDAKLGHKIEERLFFALNLIFDIHSLYKMKQARVENGSLRVELEPSLSVIFPLEGDRKVLVGSLNLILNQLNTSDNNSKIESMSLLAKTIDLRFKNPVIK</sequence>
<keyword evidence="1" id="KW-1133">Transmembrane helix</keyword>
<evidence type="ECO:0000313" key="3">
    <source>
        <dbReference type="Proteomes" id="UP000176404"/>
    </source>
</evidence>
<proteinExistence type="predicted"/>
<feature type="transmembrane region" description="Helical" evidence="1">
    <location>
        <begin position="6"/>
        <end position="24"/>
    </location>
</feature>
<reference evidence="2 3" key="1">
    <citation type="journal article" date="2016" name="Nat. Commun.">
        <title>Thousands of microbial genomes shed light on interconnected biogeochemical processes in an aquifer system.</title>
        <authorList>
            <person name="Anantharaman K."/>
            <person name="Brown C.T."/>
            <person name="Hug L.A."/>
            <person name="Sharon I."/>
            <person name="Castelle C.J."/>
            <person name="Probst A.J."/>
            <person name="Thomas B.C."/>
            <person name="Singh A."/>
            <person name="Wilkins M.J."/>
            <person name="Karaoz U."/>
            <person name="Brodie E.L."/>
            <person name="Williams K.H."/>
            <person name="Hubbard S.S."/>
            <person name="Banfield J.F."/>
        </authorList>
    </citation>
    <scope>NUCLEOTIDE SEQUENCE [LARGE SCALE GENOMIC DNA]</scope>
</reference>
<protein>
    <recommendedName>
        <fullName evidence="4">POTRA domain-containing protein</fullName>
    </recommendedName>
</protein>
<dbReference type="AlphaFoldDB" id="A0A1F8B7X9"/>
<evidence type="ECO:0000313" key="2">
    <source>
        <dbReference type="EMBL" id="OGM60133.1"/>
    </source>
</evidence>
<name>A0A1F8B7X9_9BACT</name>
<dbReference type="Proteomes" id="UP000176404">
    <property type="component" value="Unassembled WGS sequence"/>
</dbReference>
<dbReference type="EMBL" id="MGHD01000008">
    <property type="protein sequence ID" value="OGM60133.1"/>
    <property type="molecule type" value="Genomic_DNA"/>
</dbReference>
<dbReference type="STRING" id="1802517.A2892_02950"/>
<evidence type="ECO:0000256" key="1">
    <source>
        <dbReference type="SAM" id="Phobius"/>
    </source>
</evidence>
<comment type="caution">
    <text evidence="2">The sequence shown here is derived from an EMBL/GenBank/DDBJ whole genome shotgun (WGS) entry which is preliminary data.</text>
</comment>
<keyword evidence="1" id="KW-0472">Membrane</keyword>
<evidence type="ECO:0008006" key="4">
    <source>
        <dbReference type="Google" id="ProtNLM"/>
    </source>
</evidence>
<gene>
    <name evidence="2" type="ORF">A2892_02950</name>
</gene>
<accession>A0A1F8B7X9</accession>